<comment type="similarity">
    <text evidence="1">Belongs to the SMG8 family.</text>
</comment>
<evidence type="ECO:0000256" key="1">
    <source>
        <dbReference type="ARBA" id="ARBA00006443"/>
    </source>
</evidence>
<dbReference type="Pfam" id="PF10220">
    <property type="entry name" value="Smg8_Smg9"/>
    <property type="match status" value="1"/>
</dbReference>
<keyword evidence="6" id="KW-1185">Reference proteome</keyword>
<name>A0ABP0TBD4_9BRYO</name>
<organism evidence="5 6">
    <name type="scientific">Sphagnum troendelagicum</name>
    <dbReference type="NCBI Taxonomy" id="128251"/>
    <lineage>
        <taxon>Eukaryota</taxon>
        <taxon>Viridiplantae</taxon>
        <taxon>Streptophyta</taxon>
        <taxon>Embryophyta</taxon>
        <taxon>Bryophyta</taxon>
        <taxon>Sphagnophytina</taxon>
        <taxon>Sphagnopsida</taxon>
        <taxon>Sphagnales</taxon>
        <taxon>Sphagnaceae</taxon>
        <taxon>Sphagnum</taxon>
    </lineage>
</organism>
<feature type="compositionally biased region" description="Polar residues" evidence="4">
    <location>
        <begin position="151"/>
        <end position="168"/>
    </location>
</feature>
<evidence type="ECO:0000256" key="3">
    <source>
        <dbReference type="ARBA" id="ARBA00029509"/>
    </source>
</evidence>
<dbReference type="PANTHER" id="PTHR13091">
    <property type="entry name" value="AMPLIFIED IN BREAST CANCER 2-RELATED"/>
    <property type="match status" value="1"/>
</dbReference>
<feature type="region of interest" description="Disordered" evidence="4">
    <location>
        <begin position="137"/>
        <end position="168"/>
    </location>
</feature>
<sequence>MDALVEAYREVHVHMKMAVARKKGKQLFDAMAEFLGDWVGTHRSRSPASFHMASPGLSYAVDSIEQEQRHLSSMMLQIQDRHSMHQEWNLKVCHIVLMVHEDSRFDPRLLHMFQTHQAAKHALAPFAKTQVLPGLLPAPANKPTLPPCPVSSMTSNTSGRNSHGTGQQSSTIALMSGSAPVLFPGQCTPGTLFVFLEDSPNSTATMEGSITAACTDDATDSTGLPSGSQTGSVHILRQELLSKPSNSTSVPAWPGSKPELGLFMLEEVLESSKGSANTFTDLVGTSVGGEDLLGIKDFLWRHTEVLRGRVGISSSSACNSAGVAWEGTAEDERVDMDMKPEKGV</sequence>
<evidence type="ECO:0000313" key="6">
    <source>
        <dbReference type="Proteomes" id="UP001497512"/>
    </source>
</evidence>
<accession>A0ABP0TBD4</accession>
<evidence type="ECO:0000256" key="2">
    <source>
        <dbReference type="ARBA" id="ARBA00023161"/>
    </source>
</evidence>
<keyword evidence="2" id="KW-0866">Nonsense-mediated mRNA decay</keyword>
<dbReference type="PANTHER" id="PTHR13091:SF0">
    <property type="entry name" value="NONSENSE-MEDIATED MRNA DECAY FACTOR SMG8"/>
    <property type="match status" value="1"/>
</dbReference>
<dbReference type="Proteomes" id="UP001497512">
    <property type="component" value="Chromosome 1"/>
</dbReference>
<proteinExistence type="inferred from homology"/>
<protein>
    <recommendedName>
        <fullName evidence="3">Nonsense-mediated mRNA decay factor SMG8</fullName>
    </recommendedName>
</protein>
<gene>
    <name evidence="5" type="ORF">CSSPTR1EN2_LOCUS1233</name>
</gene>
<evidence type="ECO:0000313" key="5">
    <source>
        <dbReference type="EMBL" id="CAK9191123.1"/>
    </source>
</evidence>
<dbReference type="EMBL" id="OZ019893">
    <property type="protein sequence ID" value="CAK9191123.1"/>
    <property type="molecule type" value="Genomic_DNA"/>
</dbReference>
<dbReference type="InterPro" id="IPR019354">
    <property type="entry name" value="SMG8-like"/>
</dbReference>
<reference evidence="5 6" key="1">
    <citation type="submission" date="2024-02" db="EMBL/GenBank/DDBJ databases">
        <authorList>
            <consortium name="ELIXIR-Norway"/>
            <consortium name="Elixir Norway"/>
        </authorList>
    </citation>
    <scope>NUCLEOTIDE SEQUENCE [LARGE SCALE GENOMIC DNA]</scope>
</reference>
<evidence type="ECO:0000256" key="4">
    <source>
        <dbReference type="SAM" id="MobiDB-lite"/>
    </source>
</evidence>